<dbReference type="PROSITE" id="PS50088">
    <property type="entry name" value="ANK_REPEAT"/>
    <property type="match status" value="6"/>
</dbReference>
<evidence type="ECO:0000313" key="5">
    <source>
        <dbReference type="Proteomes" id="UP000008141"/>
    </source>
</evidence>
<reference evidence="4 5" key="1">
    <citation type="journal article" date="2010" name="Plant Cell">
        <title>The Chlorella variabilis NC64A genome reveals adaptation to photosymbiosis, coevolution with viruses, and cryptic sex.</title>
        <authorList>
            <person name="Blanc G."/>
            <person name="Duncan G."/>
            <person name="Agarkova I."/>
            <person name="Borodovsky M."/>
            <person name="Gurnon J."/>
            <person name="Kuo A."/>
            <person name="Lindquist E."/>
            <person name="Lucas S."/>
            <person name="Pangilinan J."/>
            <person name="Polle J."/>
            <person name="Salamov A."/>
            <person name="Terry A."/>
            <person name="Yamada T."/>
            <person name="Dunigan D.D."/>
            <person name="Grigoriev I.V."/>
            <person name="Claverie J.M."/>
            <person name="Van Etten J.L."/>
        </authorList>
    </citation>
    <scope>NUCLEOTIDE SEQUENCE [LARGE SCALE GENOMIC DNA]</scope>
    <source>
        <strain evidence="4 5">NC64A</strain>
    </source>
</reference>
<gene>
    <name evidence="4" type="ORF">CHLNCDRAFT_18784</name>
</gene>
<dbReference type="OrthoDB" id="513151at2759"/>
<dbReference type="RefSeq" id="XP_005852076.1">
    <property type="nucleotide sequence ID" value="XM_005852014.1"/>
</dbReference>
<dbReference type="Proteomes" id="UP000008141">
    <property type="component" value="Unassembled WGS sequence"/>
</dbReference>
<dbReference type="PANTHER" id="PTHR24198">
    <property type="entry name" value="ANKYRIN REPEAT AND PROTEIN KINASE DOMAIN-CONTAINING PROTEIN"/>
    <property type="match status" value="1"/>
</dbReference>
<feature type="repeat" description="ANK" evidence="3">
    <location>
        <begin position="148"/>
        <end position="180"/>
    </location>
</feature>
<keyword evidence="5" id="KW-1185">Reference proteome</keyword>
<feature type="repeat" description="ANK" evidence="3">
    <location>
        <begin position="44"/>
        <end position="76"/>
    </location>
</feature>
<dbReference type="InParanoid" id="E1Z2B8"/>
<feature type="repeat" description="ANK" evidence="3">
    <location>
        <begin position="9"/>
        <end position="33"/>
    </location>
</feature>
<sequence>ADMTARDGESRTPLHHAVIRGHVGVVDLLLARGGPGLLLAKDILGCTPVHLAAVQNQVAAIDALISLGCEAVVPDAVGSTPIHVAAGEGHLEAIQELVRLGCSSQGASGMRCLRQHFTPLHSAANGGHVAAIRSLAALSHGLDARDYLGRTPLHYAAMHGRVAALEELLALGADLGQKDLRGGYTGGWRSLPQGWTTPLHIAARSGRADIIDRLLRCPQIAATCRTKDGSTALHYGAAFGQTHVLAPLVAAGCPVDSRDNALNTPLHLAAGEHSVCVGRGGEPCCAAAAAPRRPHPGCPRGMLRWTCLTWRACRVRIPGHRGRTGRARGGCELPGCDGLHAAAGAAGPPRCRGGASGLGVWRQMCCAAA</sequence>
<dbReference type="PROSITE" id="PS50297">
    <property type="entry name" value="ANK_REP_REGION"/>
    <property type="match status" value="5"/>
</dbReference>
<dbReference type="Pfam" id="PF12796">
    <property type="entry name" value="Ank_2"/>
    <property type="match status" value="3"/>
</dbReference>
<dbReference type="InterPro" id="IPR002110">
    <property type="entry name" value="Ankyrin_rpt"/>
</dbReference>
<evidence type="ECO:0000256" key="2">
    <source>
        <dbReference type="ARBA" id="ARBA00023043"/>
    </source>
</evidence>
<feature type="repeat" description="ANK" evidence="3">
    <location>
        <begin position="194"/>
        <end position="216"/>
    </location>
</feature>
<dbReference type="SMART" id="SM00248">
    <property type="entry name" value="ANK"/>
    <property type="match status" value="7"/>
</dbReference>
<proteinExistence type="predicted"/>
<dbReference type="InterPro" id="IPR036770">
    <property type="entry name" value="Ankyrin_rpt-contain_sf"/>
</dbReference>
<accession>E1Z2B8</accession>
<name>E1Z2B8_CHLVA</name>
<dbReference type="Gene3D" id="1.25.40.20">
    <property type="entry name" value="Ankyrin repeat-containing domain"/>
    <property type="match status" value="3"/>
</dbReference>
<dbReference type="GeneID" id="17359165"/>
<dbReference type="STRING" id="554065.E1Z2B8"/>
<dbReference type="PANTHER" id="PTHR24198:SF165">
    <property type="entry name" value="ANKYRIN REPEAT-CONTAINING PROTEIN-RELATED"/>
    <property type="match status" value="1"/>
</dbReference>
<protein>
    <submittedName>
        <fullName evidence="4">Uncharacterized protein</fullName>
    </submittedName>
</protein>
<dbReference type="PRINTS" id="PR01415">
    <property type="entry name" value="ANKYRIN"/>
</dbReference>
<keyword evidence="1" id="KW-0677">Repeat</keyword>
<dbReference type="SUPFAM" id="SSF48403">
    <property type="entry name" value="Ankyrin repeat"/>
    <property type="match status" value="1"/>
</dbReference>
<dbReference type="EMBL" id="GL433835">
    <property type="protein sequence ID" value="EFN59974.1"/>
    <property type="molecule type" value="Genomic_DNA"/>
</dbReference>
<evidence type="ECO:0000256" key="3">
    <source>
        <dbReference type="PROSITE-ProRule" id="PRU00023"/>
    </source>
</evidence>
<dbReference type="eggNOG" id="KOG4177">
    <property type="taxonomic scope" value="Eukaryota"/>
</dbReference>
<keyword evidence="2 3" id="KW-0040">ANK repeat</keyword>
<feature type="repeat" description="ANK" evidence="3">
    <location>
        <begin position="77"/>
        <end position="101"/>
    </location>
</feature>
<evidence type="ECO:0000313" key="4">
    <source>
        <dbReference type="EMBL" id="EFN59974.1"/>
    </source>
</evidence>
<organism evidence="5">
    <name type="scientific">Chlorella variabilis</name>
    <name type="common">Green alga</name>
    <dbReference type="NCBI Taxonomy" id="554065"/>
    <lineage>
        <taxon>Eukaryota</taxon>
        <taxon>Viridiplantae</taxon>
        <taxon>Chlorophyta</taxon>
        <taxon>core chlorophytes</taxon>
        <taxon>Trebouxiophyceae</taxon>
        <taxon>Chlorellales</taxon>
        <taxon>Chlorellaceae</taxon>
        <taxon>Chlorella clade</taxon>
        <taxon>Chlorella</taxon>
    </lineage>
</organism>
<feature type="non-terminal residue" evidence="4">
    <location>
        <position position="1"/>
    </location>
</feature>
<dbReference type="KEGG" id="cvr:CHLNCDRAFT_18784"/>
<dbReference type="AlphaFoldDB" id="E1Z2B8"/>
<evidence type="ECO:0000256" key="1">
    <source>
        <dbReference type="ARBA" id="ARBA00022737"/>
    </source>
</evidence>
<feature type="repeat" description="ANK" evidence="3">
    <location>
        <begin position="228"/>
        <end position="260"/>
    </location>
</feature>